<accession>A0AA36M4T7</accession>
<proteinExistence type="predicted"/>
<dbReference type="Proteomes" id="UP001176961">
    <property type="component" value="Unassembled WGS sequence"/>
</dbReference>
<organism evidence="1 2">
    <name type="scientific">Cylicocyclus nassatus</name>
    <name type="common">Nematode worm</name>
    <dbReference type="NCBI Taxonomy" id="53992"/>
    <lineage>
        <taxon>Eukaryota</taxon>
        <taxon>Metazoa</taxon>
        <taxon>Ecdysozoa</taxon>
        <taxon>Nematoda</taxon>
        <taxon>Chromadorea</taxon>
        <taxon>Rhabditida</taxon>
        <taxon>Rhabditina</taxon>
        <taxon>Rhabditomorpha</taxon>
        <taxon>Strongyloidea</taxon>
        <taxon>Strongylidae</taxon>
        <taxon>Cylicocyclus</taxon>
    </lineage>
</organism>
<dbReference type="AlphaFoldDB" id="A0AA36M4T7"/>
<dbReference type="EMBL" id="CATQJL010000223">
    <property type="protein sequence ID" value="CAJ0598924.1"/>
    <property type="molecule type" value="Genomic_DNA"/>
</dbReference>
<keyword evidence="2" id="KW-1185">Reference proteome</keyword>
<sequence length="253" mass="28325">MANNLILLSAMKTYTGIDQETLKKCFTEFTKTRKYICTMHFVNAAQYILDDVLKAGGTLSQVKNGNFILNGVPVFVSKKLNSATTSFADEVLISSNDVITFENYYMERYCDNGCWNIPEAHPKIKKEKQTHIKEEKTHIEAIMLMEDKAGTSDASNDANETTNDFFIPEEQAESTADSENPLELSETDPSLLNKVFSVQGKDLLELFHLSRCGCEDNSAGRVRLIEKDSAPVILYVSTGKEPEVKRWKGQVGS</sequence>
<name>A0AA36M4T7_CYLNA</name>
<reference evidence="1" key="1">
    <citation type="submission" date="2023-07" db="EMBL/GenBank/DDBJ databases">
        <authorList>
            <consortium name="CYATHOMIX"/>
        </authorList>
    </citation>
    <scope>NUCLEOTIDE SEQUENCE</scope>
    <source>
        <strain evidence="1">N/A</strain>
    </source>
</reference>
<protein>
    <submittedName>
        <fullName evidence="1">Uncharacterized protein</fullName>
    </submittedName>
</protein>
<evidence type="ECO:0000313" key="1">
    <source>
        <dbReference type="EMBL" id="CAJ0598924.1"/>
    </source>
</evidence>
<evidence type="ECO:0000313" key="2">
    <source>
        <dbReference type="Proteomes" id="UP001176961"/>
    </source>
</evidence>
<comment type="caution">
    <text evidence="1">The sequence shown here is derived from an EMBL/GenBank/DDBJ whole genome shotgun (WGS) entry which is preliminary data.</text>
</comment>
<gene>
    <name evidence="1" type="ORF">CYNAS_LOCUS10907</name>
</gene>